<feature type="compositionally biased region" description="Basic and acidic residues" evidence="10">
    <location>
        <begin position="127"/>
        <end position="144"/>
    </location>
</feature>
<evidence type="ECO:0000256" key="4">
    <source>
        <dbReference type="ARBA" id="ARBA00022737"/>
    </source>
</evidence>
<feature type="coiled-coil region" evidence="9">
    <location>
        <begin position="2072"/>
        <end position="2130"/>
    </location>
</feature>
<feature type="compositionally biased region" description="Basic and acidic residues" evidence="10">
    <location>
        <begin position="150"/>
        <end position="173"/>
    </location>
</feature>
<feature type="region of interest" description="Disordered" evidence="10">
    <location>
        <begin position="1"/>
        <end position="64"/>
    </location>
</feature>
<accession>A0ABM5KZK9</accession>
<dbReference type="Pfam" id="PF00400">
    <property type="entry name" value="WD40"/>
    <property type="match status" value="1"/>
</dbReference>
<dbReference type="SMART" id="SM00320">
    <property type="entry name" value="WD40"/>
    <property type="match status" value="7"/>
</dbReference>
<keyword evidence="3 8" id="KW-0853">WD repeat</keyword>
<dbReference type="SUPFAM" id="SSF50978">
    <property type="entry name" value="WD40 repeat-like"/>
    <property type="match status" value="2"/>
</dbReference>
<dbReference type="Gene3D" id="2.130.10.10">
    <property type="entry name" value="YVTN repeat-like/Quinoprotein amine dehydrogenase"/>
    <property type="match status" value="3"/>
</dbReference>
<sequence length="2389" mass="278450">MSESGNEGDISADEQENEMEISIPATQEAVSEKPDDQVELSKDSESPIASKLAEEGNAEGKKVKDVESINKNVEVEPKEAIEKGDTKALEIEHVKKESLKEDEIVEIEPKEAIEEENTKALEIEQVKEVSSKEDEIVDSDREVVLDEEVKDAGDKGQREEIKTEIEEHEKDVSQDQDENDEREMKVETEKEKEEKPEDQDIEPKEDIAETKADEKETMEIEEIPADQDIEHKEDIAETTIDEKEILEKEAKPEDQDIEPKEDIAETETEEKEILEKEEKPEDQDIEPKEDTAETTIDEKEILETEEKPEHQAETHEEAEAKDKQVEDKEEREDKSDMPTDETDVETTEEDDTEYEGVKKEDESEQVLEEVQKKTKYKARKSIKSLSSRRSKVSSTISEEEDEEEEDEFSEEAEEEEIEEEEEPEHYDADRLLSGPTICEGGTLPLDLLEFFHSFGYNCRKKFNLEVLDENTVVFASGNFLHFFNLETKEIWFRRSALGQGIGHIKRNPNKEYPHFAVAECGRRPIIILYNWPEMTILCILRGGAKKLYSNMDYSPDGELLVSQSGEPDYLITVWNWKEHKILLRNKSYVNDVYAVKFSPYIPGEITTCGVGHIKFWKMAHTFTGLKLQGELGRFGKTEYSDILGVLPMPDEKVVSGCDWGNILIWDGGLITLEVLRTLRKNCHEAPIVQIFYEDEELWTVSLDGHVRIWWYEKIDRADPPDDDRVILLDPSYDFYTPGMSLYQVTKRREEGSMFIAQDGNGGIWQIDLNTVTEPEPSMQLYKCHAGKVVDIATYCNGRYLASLGRDGRLYIYNYLTKKLIFGYEFPAKGSRMIWPEAELLPTGDVILAGFCDGQVRVCVVNLRNEENIILTITQVIKPHNKPLTAIQINSRASIVVTGAEDSTIFVFAVNTLQNMEEFLIPIGFIPAPDSVTCLTWHPKIDHTILVGCLHGQMMEVMVPTTPQSYTGVSYLLKVQPKYQNFMSYKSQIRRNIYLKKVAKRKAKKVEVKRQEMERIMKENPALEIDEEVFLADSESEEELEPLHIPEVRNRILWMRYTPDQTIWVSMAGYDAGYIYEYKMDQIDEVPYKFKMVHDADDTEISCYIIDEQQKYLILAMQDGSLRVNRINPKDFRDLKDYWSYSLHDNQYGFVSKLCFSHDHKFLFSCGEDGNVFAMIFHHEVYVPPLVIRPMIRISSVVFVEDVDPYTKLSLEETKIKAEEDRILKAANAHKANVRDILKVLKERYQKLLSRNNKLLPSQIIPRQQLELDDRVLQYINNEFQSKLDLVQRKLAYDLEKSEIQMKKLLKYFTDPCDMHPVQISGINDPSLYLLTVRQRIMSPMFATVLKICEEKIEEEKRKGRPPERVQVQAKIQVPKPSKQMALEYFLLSLTPSQIQNKLGPKLTRLLNKYRSRREKWDRRADEWEEFKARRPDPNKNHPDDEKFLQEAMNNVGYYKLKEADDYKPSPDERETTVKKYKQVLDTRLKQYNLRHSFIKSVYDVRDLKYEAIDKLKEYREYLKELHEELPVNLHQFGPNIPDLDPNEFPEEKLKPHVILEEKDESIESGYILEEYVPEPTIHQRERQLLPQRTTYPKINSDNIFIPTYNSNEIANVLEMDFDNLLTKYSDEVDTPMESELRAKRLTRKLFFQSTTIANMNRTIEEFNQVIEEGKKARLPVHPRGNFVDIYILTLNQELNILKQFEDGEDSLQNKVNKCLHQVHMMEDDIDVEKNKKLDIEHEIESNRLEEAKIQEKFKHVTETNKFYDFLKKVFRKRFRPPKQATDSDSDSESSSSSSEDTEEDDSASIDSRDFGFIKQDLNVCPKGCEQAIFDLTVELRGNRHTIEQNIKELQRVVDTINKNIEMSTRKLRIVETQYQQSINSLEAYQKEKQRLLNQVRCTVILNLDQIHDYNPEMDEISDYLVFSRSTLSSLYKRVGGLEFENLQQKMKYETYLEHITRMKKDLRYMRSRIKGLIQTIQQMMCEKFGKVVDINELELAMIKKTFNKTHINELEEVVLKKLVFDVRLKNTNIKDVYAAQIRKMTRRIQDCQEDLIRTIQGNTNRLELLQIMNREKKDLVKAIASQSKRRDKLESNVKASAQCDKDIKKLESIVEDQNKTIFNLKAEIKMLKTKGMPPKERYVEPKSTEEVELISESMKEWPEIEKYLESTREEPEERTLQEIDMPGFYLTETEDIITSLIHEILGTMKMKSKITLDAELVVTKILTHILNCVTVQQIINEIVSNIPCELTPKQKSLVESSAEKIFTIQKPDMSEESIIQYAKELLEDSVQEILQKKDEPYELVAELLENLVESMPKEFLFHEKSLNSLVDRLGSFISEHKLERDALTSKIERISSENRNEILAILDVILKEVYGTGIDYMYVIKKKSSHREF</sequence>
<dbReference type="InterPro" id="IPR015943">
    <property type="entry name" value="WD40/YVTN_repeat-like_dom_sf"/>
</dbReference>
<dbReference type="EnsemblMetazoa" id="XM_050659667.1">
    <property type="protein sequence ID" value="XP_050515624.1"/>
    <property type="gene ID" value="LOC114340030"/>
</dbReference>
<keyword evidence="6" id="KW-0206">Cytoskeleton</keyword>
<protein>
    <recommendedName>
        <fullName evidence="13">Cilia- and flagella-associated protein 44</fullName>
    </recommendedName>
</protein>
<feature type="compositionally biased region" description="Basic and acidic residues" evidence="10">
    <location>
        <begin position="228"/>
        <end position="263"/>
    </location>
</feature>
<proteinExistence type="predicted"/>
<feature type="compositionally biased region" description="Basic and acidic residues" evidence="10">
    <location>
        <begin position="30"/>
        <end position="45"/>
    </location>
</feature>
<dbReference type="GeneID" id="114340030"/>
<evidence type="ECO:0000256" key="10">
    <source>
        <dbReference type="SAM" id="MobiDB-lite"/>
    </source>
</evidence>
<feature type="coiled-coil region" evidence="9">
    <location>
        <begin position="1839"/>
        <end position="1894"/>
    </location>
</feature>
<feature type="compositionally biased region" description="Basic and acidic residues" evidence="10">
    <location>
        <begin position="201"/>
        <end position="218"/>
    </location>
</feature>
<feature type="compositionally biased region" description="Basic and acidic residues" evidence="10">
    <location>
        <begin position="52"/>
        <end position="64"/>
    </location>
</feature>
<comment type="subcellular location">
    <subcellularLocation>
        <location evidence="1">Cytoplasm</location>
        <location evidence="1">Cytoskeleton</location>
        <location evidence="1">Cilium axoneme</location>
    </subcellularLocation>
</comment>
<dbReference type="RefSeq" id="XP_050515624.1">
    <property type="nucleotide sequence ID" value="XM_050659667.1"/>
</dbReference>
<feature type="repeat" description="WD" evidence="8">
    <location>
        <begin position="876"/>
        <end position="917"/>
    </location>
</feature>
<feature type="compositionally biased region" description="Acidic residues" evidence="10">
    <location>
        <begin position="338"/>
        <end position="354"/>
    </location>
</feature>
<feature type="region of interest" description="Disordered" evidence="10">
    <location>
        <begin position="388"/>
        <end position="427"/>
    </location>
</feature>
<keyword evidence="7" id="KW-0966">Cell projection</keyword>
<evidence type="ECO:0000256" key="9">
    <source>
        <dbReference type="SAM" id="Coils"/>
    </source>
</evidence>
<name>A0ABM5KZK9_DIAVI</name>
<dbReference type="PROSITE" id="PS50082">
    <property type="entry name" value="WD_REPEATS_2"/>
    <property type="match status" value="1"/>
</dbReference>
<evidence type="ECO:0000313" key="12">
    <source>
        <dbReference type="Proteomes" id="UP001652700"/>
    </source>
</evidence>
<feature type="region of interest" description="Disordered" evidence="10">
    <location>
        <begin position="1776"/>
        <end position="1805"/>
    </location>
</feature>
<evidence type="ECO:0000256" key="8">
    <source>
        <dbReference type="PROSITE-ProRule" id="PRU00221"/>
    </source>
</evidence>
<feature type="compositionally biased region" description="Acidic residues" evidence="10">
    <location>
        <begin position="10"/>
        <end position="19"/>
    </location>
</feature>
<evidence type="ECO:0008006" key="13">
    <source>
        <dbReference type="Google" id="ProtNLM"/>
    </source>
</evidence>
<evidence type="ECO:0000256" key="3">
    <source>
        <dbReference type="ARBA" id="ARBA00022574"/>
    </source>
</evidence>
<keyword evidence="12" id="KW-1185">Reference proteome</keyword>
<evidence type="ECO:0000256" key="2">
    <source>
        <dbReference type="ARBA" id="ARBA00022490"/>
    </source>
</evidence>
<keyword evidence="4" id="KW-0677">Repeat</keyword>
<evidence type="ECO:0000313" key="11">
    <source>
        <dbReference type="EnsemblMetazoa" id="XP_050515624.1"/>
    </source>
</evidence>
<dbReference type="Proteomes" id="UP001652700">
    <property type="component" value="Unplaced"/>
</dbReference>
<keyword evidence="5 9" id="KW-0175">Coiled coil</keyword>
<dbReference type="InterPro" id="IPR036322">
    <property type="entry name" value="WD40_repeat_dom_sf"/>
</dbReference>
<evidence type="ECO:0000256" key="1">
    <source>
        <dbReference type="ARBA" id="ARBA00004430"/>
    </source>
</evidence>
<feature type="region of interest" description="Disordered" evidence="10">
    <location>
        <begin position="127"/>
        <end position="372"/>
    </location>
</feature>
<dbReference type="InterPro" id="IPR001680">
    <property type="entry name" value="WD40_rpt"/>
</dbReference>
<dbReference type="PANTHER" id="PTHR14885">
    <property type="entry name" value="CILIA- AND FLAGELLA-ASSOCIATED PROTEIN 43-RELATED"/>
    <property type="match status" value="1"/>
</dbReference>
<evidence type="ECO:0000256" key="5">
    <source>
        <dbReference type="ARBA" id="ARBA00023054"/>
    </source>
</evidence>
<feature type="coiled-coil region" evidence="9">
    <location>
        <begin position="1223"/>
        <end position="1250"/>
    </location>
</feature>
<reference evidence="11" key="1">
    <citation type="submission" date="2025-05" db="UniProtKB">
        <authorList>
            <consortium name="EnsemblMetazoa"/>
        </authorList>
    </citation>
    <scope>IDENTIFICATION</scope>
</reference>
<evidence type="ECO:0000256" key="6">
    <source>
        <dbReference type="ARBA" id="ARBA00023212"/>
    </source>
</evidence>
<evidence type="ECO:0000256" key="7">
    <source>
        <dbReference type="ARBA" id="ARBA00023273"/>
    </source>
</evidence>
<keyword evidence="2" id="KW-0963">Cytoplasm</keyword>
<dbReference type="PANTHER" id="PTHR14885:SF3">
    <property type="entry name" value="CILIA- AND FLAGELLA-ASSOCIATED PROTEIN 44"/>
    <property type="match status" value="1"/>
</dbReference>
<feature type="compositionally biased region" description="Basic and acidic residues" evidence="10">
    <location>
        <begin position="182"/>
        <end position="195"/>
    </location>
</feature>
<feature type="compositionally biased region" description="Basic and acidic residues" evidence="10">
    <location>
        <begin position="285"/>
        <end position="337"/>
    </location>
</feature>
<feature type="compositionally biased region" description="Acidic residues" evidence="10">
    <location>
        <begin position="397"/>
        <end position="424"/>
    </location>
</feature>
<organism evidence="11 12">
    <name type="scientific">Diabrotica virgifera virgifera</name>
    <name type="common">western corn rootworm</name>
    <dbReference type="NCBI Taxonomy" id="50390"/>
    <lineage>
        <taxon>Eukaryota</taxon>
        <taxon>Metazoa</taxon>
        <taxon>Ecdysozoa</taxon>
        <taxon>Arthropoda</taxon>
        <taxon>Hexapoda</taxon>
        <taxon>Insecta</taxon>
        <taxon>Pterygota</taxon>
        <taxon>Neoptera</taxon>
        <taxon>Endopterygota</taxon>
        <taxon>Coleoptera</taxon>
        <taxon>Polyphaga</taxon>
        <taxon>Cucujiformia</taxon>
        <taxon>Chrysomeloidea</taxon>
        <taxon>Chrysomelidae</taxon>
        <taxon>Galerucinae</taxon>
        <taxon>Diabroticina</taxon>
        <taxon>Diabroticites</taxon>
        <taxon>Diabrotica</taxon>
    </lineage>
</organism>